<dbReference type="AlphaFoldDB" id="A0A2G2WPH8"/>
<dbReference type="EMBL" id="MLFT02000005">
    <property type="protein sequence ID" value="PHT47148.1"/>
    <property type="molecule type" value="Genomic_DNA"/>
</dbReference>
<reference evidence="2 3" key="1">
    <citation type="journal article" date="2017" name="Genome Biol.">
        <title>New reference genome sequences of hot pepper reveal the massive evolution of plant disease-resistance genes by retroduplication.</title>
        <authorList>
            <person name="Kim S."/>
            <person name="Park J."/>
            <person name="Yeom S.I."/>
            <person name="Kim Y.M."/>
            <person name="Seo E."/>
            <person name="Kim K.T."/>
            <person name="Kim M.S."/>
            <person name="Lee J.M."/>
            <person name="Cheong K."/>
            <person name="Shin H.S."/>
            <person name="Kim S.B."/>
            <person name="Han K."/>
            <person name="Lee J."/>
            <person name="Park M."/>
            <person name="Lee H.A."/>
            <person name="Lee H.Y."/>
            <person name="Lee Y."/>
            <person name="Oh S."/>
            <person name="Lee J.H."/>
            <person name="Choi E."/>
            <person name="Choi E."/>
            <person name="Lee S.E."/>
            <person name="Jeon J."/>
            <person name="Kim H."/>
            <person name="Choi G."/>
            <person name="Song H."/>
            <person name="Lee J."/>
            <person name="Lee S.C."/>
            <person name="Kwon J.K."/>
            <person name="Lee H.Y."/>
            <person name="Koo N."/>
            <person name="Hong Y."/>
            <person name="Kim R.W."/>
            <person name="Kang W.H."/>
            <person name="Huh J.H."/>
            <person name="Kang B.C."/>
            <person name="Yang T.J."/>
            <person name="Lee Y.H."/>
            <person name="Bennetzen J.L."/>
            <person name="Choi D."/>
        </authorList>
    </citation>
    <scope>NUCLEOTIDE SEQUENCE [LARGE SCALE GENOMIC DNA]</scope>
    <source>
        <strain evidence="3">cv. PBC81</strain>
    </source>
</reference>
<gene>
    <name evidence="2" type="ORF">CQW23_11356</name>
</gene>
<comment type="caution">
    <text evidence="2">The sequence shown here is derived from an EMBL/GenBank/DDBJ whole genome shotgun (WGS) entry which is preliminary data.</text>
</comment>
<dbReference type="InterPro" id="IPR024632">
    <property type="entry name" value="PLipase_D_C"/>
</dbReference>
<sequence length="174" mass="19482">MRVFGEHNWLQYTTDEVTEMKGHLLKYPIEIDRTGKVKLLHESIIFDEEGLHGWNVERVCRRYRCGGGVEAVSRLLDVRRRGERRRLEDGGWSGGVKAWLAVSVDGGTTGGVVRRWRTRREGGWPSEQRLDSLGVGAGDTYGGERKGDGEGCSPEMAAWRRGLGAEGVVLVVDW</sequence>
<organism evidence="2 3">
    <name type="scientific">Capsicum baccatum</name>
    <name type="common">Peruvian pepper</name>
    <dbReference type="NCBI Taxonomy" id="33114"/>
    <lineage>
        <taxon>Eukaryota</taxon>
        <taxon>Viridiplantae</taxon>
        <taxon>Streptophyta</taxon>
        <taxon>Embryophyta</taxon>
        <taxon>Tracheophyta</taxon>
        <taxon>Spermatophyta</taxon>
        <taxon>Magnoliopsida</taxon>
        <taxon>eudicotyledons</taxon>
        <taxon>Gunneridae</taxon>
        <taxon>Pentapetalae</taxon>
        <taxon>asterids</taxon>
        <taxon>lamiids</taxon>
        <taxon>Solanales</taxon>
        <taxon>Solanaceae</taxon>
        <taxon>Solanoideae</taxon>
        <taxon>Capsiceae</taxon>
        <taxon>Capsicum</taxon>
    </lineage>
</organism>
<dbReference type="Proteomes" id="UP000224567">
    <property type="component" value="Unassembled WGS sequence"/>
</dbReference>
<accession>A0A2G2WPH8</accession>
<keyword evidence="3" id="KW-1185">Reference proteome</keyword>
<dbReference type="Pfam" id="PF12357">
    <property type="entry name" value="PLD_C"/>
    <property type="match status" value="1"/>
</dbReference>
<feature type="domain" description="Phospholipase D C-terminal" evidence="1">
    <location>
        <begin position="2"/>
        <end position="44"/>
    </location>
</feature>
<proteinExistence type="predicted"/>
<evidence type="ECO:0000259" key="1">
    <source>
        <dbReference type="Pfam" id="PF12357"/>
    </source>
</evidence>
<evidence type="ECO:0000313" key="3">
    <source>
        <dbReference type="Proteomes" id="UP000224567"/>
    </source>
</evidence>
<name>A0A2G2WPH8_CAPBA</name>
<evidence type="ECO:0000313" key="2">
    <source>
        <dbReference type="EMBL" id="PHT47148.1"/>
    </source>
</evidence>
<protein>
    <recommendedName>
        <fullName evidence="1">Phospholipase D C-terminal domain-containing protein</fullName>
    </recommendedName>
</protein>
<reference evidence="3" key="2">
    <citation type="journal article" date="2017" name="J. Anim. Genet.">
        <title>Multiple reference genome sequences of hot pepper reveal the massive evolution of plant disease resistance genes by retroduplication.</title>
        <authorList>
            <person name="Kim S."/>
            <person name="Park J."/>
            <person name="Yeom S.-I."/>
            <person name="Kim Y.-M."/>
            <person name="Seo E."/>
            <person name="Kim K.-T."/>
            <person name="Kim M.-S."/>
            <person name="Lee J.M."/>
            <person name="Cheong K."/>
            <person name="Shin H.-S."/>
            <person name="Kim S.-B."/>
            <person name="Han K."/>
            <person name="Lee J."/>
            <person name="Park M."/>
            <person name="Lee H.-A."/>
            <person name="Lee H.-Y."/>
            <person name="Lee Y."/>
            <person name="Oh S."/>
            <person name="Lee J.H."/>
            <person name="Choi E."/>
            <person name="Choi E."/>
            <person name="Lee S.E."/>
            <person name="Jeon J."/>
            <person name="Kim H."/>
            <person name="Choi G."/>
            <person name="Song H."/>
            <person name="Lee J."/>
            <person name="Lee S.-C."/>
            <person name="Kwon J.-K."/>
            <person name="Lee H.-Y."/>
            <person name="Koo N."/>
            <person name="Hong Y."/>
            <person name="Kim R.W."/>
            <person name="Kang W.-H."/>
            <person name="Huh J.H."/>
            <person name="Kang B.-C."/>
            <person name="Yang T.-J."/>
            <person name="Lee Y.-H."/>
            <person name="Bennetzen J.L."/>
            <person name="Choi D."/>
        </authorList>
    </citation>
    <scope>NUCLEOTIDE SEQUENCE [LARGE SCALE GENOMIC DNA]</scope>
    <source>
        <strain evidence="3">cv. PBC81</strain>
    </source>
</reference>
<dbReference type="STRING" id="33114.A0A2G2WPH8"/>